<dbReference type="eggNOG" id="KOG2288">
    <property type="taxonomic scope" value="Eukaryota"/>
</dbReference>
<keyword evidence="4 11" id="KW-0328">Glycosyltransferase</keyword>
<gene>
    <name evidence="12" type="ORF">COCSUDRAFT_37722</name>
</gene>
<dbReference type="Proteomes" id="UP000007264">
    <property type="component" value="Unassembled WGS sequence"/>
</dbReference>
<keyword evidence="11" id="KW-0464">Manganese</keyword>
<evidence type="ECO:0000256" key="9">
    <source>
        <dbReference type="ARBA" id="ARBA00023034"/>
    </source>
</evidence>
<protein>
    <recommendedName>
        <fullName evidence="11">Hexosyltransferase</fullName>
        <ecNumber evidence="11">2.4.1.-</ecNumber>
    </recommendedName>
</protein>
<keyword evidence="13" id="KW-1185">Reference proteome</keyword>
<evidence type="ECO:0000313" key="12">
    <source>
        <dbReference type="EMBL" id="EIE20961.1"/>
    </source>
</evidence>
<accession>I0YRE2</accession>
<evidence type="ECO:0000256" key="5">
    <source>
        <dbReference type="ARBA" id="ARBA00022679"/>
    </source>
</evidence>
<evidence type="ECO:0000256" key="8">
    <source>
        <dbReference type="ARBA" id="ARBA00022989"/>
    </source>
</evidence>
<dbReference type="AlphaFoldDB" id="I0YRE2"/>
<evidence type="ECO:0000256" key="11">
    <source>
        <dbReference type="RuleBase" id="RU363063"/>
    </source>
</evidence>
<comment type="caution">
    <text evidence="12">The sequence shown here is derived from an EMBL/GenBank/DDBJ whole genome shotgun (WGS) entry which is preliminary data.</text>
</comment>
<dbReference type="GeneID" id="17038940"/>
<dbReference type="UniPathway" id="UPA00378"/>
<comment type="similarity">
    <text evidence="3 11">Belongs to the glycosyltransferase 31 family.</text>
</comment>
<dbReference type="Pfam" id="PF01762">
    <property type="entry name" value="Galactosyl_T"/>
    <property type="match status" value="2"/>
</dbReference>
<organism evidence="12 13">
    <name type="scientific">Coccomyxa subellipsoidea (strain C-169)</name>
    <name type="common">Green microalga</name>
    <dbReference type="NCBI Taxonomy" id="574566"/>
    <lineage>
        <taxon>Eukaryota</taxon>
        <taxon>Viridiplantae</taxon>
        <taxon>Chlorophyta</taxon>
        <taxon>core chlorophytes</taxon>
        <taxon>Trebouxiophyceae</taxon>
        <taxon>Trebouxiophyceae incertae sedis</taxon>
        <taxon>Coccomyxaceae</taxon>
        <taxon>Coccomyxa</taxon>
        <taxon>Coccomyxa subellipsoidea</taxon>
    </lineage>
</organism>
<keyword evidence="5" id="KW-0808">Transferase</keyword>
<dbReference type="GO" id="GO:0008378">
    <property type="term" value="F:galactosyltransferase activity"/>
    <property type="evidence" value="ECO:0007669"/>
    <property type="project" value="TreeGrafter"/>
</dbReference>
<evidence type="ECO:0000313" key="13">
    <source>
        <dbReference type="Proteomes" id="UP000007264"/>
    </source>
</evidence>
<evidence type="ECO:0000256" key="6">
    <source>
        <dbReference type="ARBA" id="ARBA00022692"/>
    </source>
</evidence>
<dbReference type="OrthoDB" id="592847at2759"/>
<proteinExistence type="inferred from homology"/>
<keyword evidence="7" id="KW-0735">Signal-anchor</keyword>
<comment type="subcellular location">
    <subcellularLocation>
        <location evidence="1 11">Golgi apparatus membrane</location>
        <topology evidence="1 11">Single-pass type II membrane protein</topology>
    </subcellularLocation>
</comment>
<evidence type="ECO:0000256" key="4">
    <source>
        <dbReference type="ARBA" id="ARBA00022676"/>
    </source>
</evidence>
<keyword evidence="8" id="KW-1133">Transmembrane helix</keyword>
<dbReference type="EC" id="2.4.1.-" evidence="11"/>
<keyword evidence="9 11" id="KW-0333">Golgi apparatus</keyword>
<evidence type="ECO:0000256" key="3">
    <source>
        <dbReference type="ARBA" id="ARBA00008661"/>
    </source>
</evidence>
<reference evidence="12 13" key="1">
    <citation type="journal article" date="2012" name="Genome Biol.">
        <title>The genome of the polar eukaryotic microalga coccomyxa subellipsoidea reveals traits of cold adaptation.</title>
        <authorList>
            <person name="Blanc G."/>
            <person name="Agarkova I."/>
            <person name="Grimwood J."/>
            <person name="Kuo A."/>
            <person name="Brueggeman A."/>
            <person name="Dunigan D."/>
            <person name="Gurnon J."/>
            <person name="Ladunga I."/>
            <person name="Lindquist E."/>
            <person name="Lucas S."/>
            <person name="Pangilinan J."/>
            <person name="Proschold T."/>
            <person name="Salamov A."/>
            <person name="Schmutz J."/>
            <person name="Weeks D."/>
            <person name="Yamada T."/>
            <person name="Claverie J.M."/>
            <person name="Grigoriev I."/>
            <person name="Van Etten J."/>
            <person name="Lomsadze A."/>
            <person name="Borodovsky M."/>
        </authorList>
    </citation>
    <scope>NUCLEOTIDE SEQUENCE [LARGE SCALE GENOMIC DNA]</scope>
    <source>
        <strain evidence="12 13">C-169</strain>
    </source>
</reference>
<dbReference type="InterPro" id="IPR002659">
    <property type="entry name" value="Glyco_trans_31"/>
</dbReference>
<comment type="cofactor">
    <cofactor evidence="11">
        <name>Mn(2+)</name>
        <dbReference type="ChEBI" id="CHEBI:29035"/>
    </cofactor>
</comment>
<keyword evidence="6" id="KW-0812">Transmembrane</keyword>
<dbReference type="EMBL" id="AGSI01000014">
    <property type="protein sequence ID" value="EIE20961.1"/>
    <property type="molecule type" value="Genomic_DNA"/>
</dbReference>
<dbReference type="KEGG" id="csl:COCSUDRAFT_37722"/>
<name>I0YRE2_COCSC</name>
<evidence type="ECO:0000256" key="7">
    <source>
        <dbReference type="ARBA" id="ARBA00022968"/>
    </source>
</evidence>
<dbReference type="GO" id="GO:0000139">
    <property type="term" value="C:Golgi membrane"/>
    <property type="evidence" value="ECO:0007669"/>
    <property type="project" value="UniProtKB-SubCell"/>
</dbReference>
<dbReference type="RefSeq" id="XP_005645505.1">
    <property type="nucleotide sequence ID" value="XM_005645448.1"/>
</dbReference>
<keyword evidence="10" id="KW-0472">Membrane</keyword>
<sequence>MQTGFTKAGASPQYDYGLRRVALRSSWFPNTRSALEELLQKRGVVVRFIIGHTKIAADEKALAAEEREYGGFLRLPIQEGYTSLPSKTVSFLKAVTRLYAAEYIVKQICADYIGCMKNGDVYSDPRMRWFERQWQLLGKTYFTHAWGTFYVLSSAIATQISSLPDGLLRFFGNEDVTIGVWMLAFNVTHFDDRRLCETSCSASSIGVYDMPQCAGLCDPLSSLPALHSSAACKKNGQATLPMLRPYFTFVP</sequence>
<dbReference type="PANTHER" id="PTHR11214:SF3">
    <property type="entry name" value="BETA-1,3-GALACTOSYLTRANSFERASE 6"/>
    <property type="match status" value="1"/>
</dbReference>
<evidence type="ECO:0000256" key="10">
    <source>
        <dbReference type="ARBA" id="ARBA00023136"/>
    </source>
</evidence>
<dbReference type="PANTHER" id="PTHR11214">
    <property type="entry name" value="BETA-1,3-N-ACETYLGLUCOSAMINYLTRANSFERASE"/>
    <property type="match status" value="1"/>
</dbReference>
<evidence type="ECO:0000256" key="1">
    <source>
        <dbReference type="ARBA" id="ARBA00004323"/>
    </source>
</evidence>
<evidence type="ECO:0000256" key="2">
    <source>
        <dbReference type="ARBA" id="ARBA00004922"/>
    </source>
</evidence>
<comment type="pathway">
    <text evidence="2">Protein modification; protein glycosylation.</text>
</comment>